<organism evidence="2">
    <name type="scientific">marine sediment metagenome</name>
    <dbReference type="NCBI Taxonomy" id="412755"/>
    <lineage>
        <taxon>unclassified sequences</taxon>
        <taxon>metagenomes</taxon>
        <taxon>ecological metagenomes</taxon>
    </lineage>
</organism>
<sequence length="134" mass="14676">MVSGTDWEARKPQHRASDGADQVEFSAMSHGSSNLEAGLKDDRTADALDDFEVVDPVGVPHWAEADSQYDTATGSIGDEIERRSEILGSSYPFKLRGNAITYKQSRTLAYEFCLAVSQSLSLTQGEFTRLPPAF</sequence>
<gene>
    <name evidence="2" type="ORF">S01H1_19470</name>
</gene>
<protein>
    <submittedName>
        <fullName evidence="2">Uncharacterized protein</fullName>
    </submittedName>
</protein>
<accession>X0TMM5</accession>
<dbReference type="EMBL" id="BARS01010517">
    <property type="protein sequence ID" value="GAF94469.1"/>
    <property type="molecule type" value="Genomic_DNA"/>
</dbReference>
<proteinExistence type="predicted"/>
<evidence type="ECO:0000313" key="2">
    <source>
        <dbReference type="EMBL" id="GAF94469.1"/>
    </source>
</evidence>
<feature type="non-terminal residue" evidence="2">
    <location>
        <position position="134"/>
    </location>
</feature>
<feature type="compositionally biased region" description="Basic and acidic residues" evidence="1">
    <location>
        <begin position="7"/>
        <end position="18"/>
    </location>
</feature>
<reference evidence="2" key="1">
    <citation type="journal article" date="2014" name="Front. Microbiol.">
        <title>High frequency of phylogenetically diverse reductive dehalogenase-homologous genes in deep subseafloor sedimentary metagenomes.</title>
        <authorList>
            <person name="Kawai M."/>
            <person name="Futagami T."/>
            <person name="Toyoda A."/>
            <person name="Takaki Y."/>
            <person name="Nishi S."/>
            <person name="Hori S."/>
            <person name="Arai W."/>
            <person name="Tsubouchi T."/>
            <person name="Morono Y."/>
            <person name="Uchiyama I."/>
            <person name="Ito T."/>
            <person name="Fujiyama A."/>
            <person name="Inagaki F."/>
            <person name="Takami H."/>
        </authorList>
    </citation>
    <scope>NUCLEOTIDE SEQUENCE</scope>
    <source>
        <strain evidence="2">Expedition CK06-06</strain>
    </source>
</reference>
<feature type="region of interest" description="Disordered" evidence="1">
    <location>
        <begin position="1"/>
        <end position="38"/>
    </location>
</feature>
<evidence type="ECO:0000256" key="1">
    <source>
        <dbReference type="SAM" id="MobiDB-lite"/>
    </source>
</evidence>
<dbReference type="AlphaFoldDB" id="X0TMM5"/>
<name>X0TMM5_9ZZZZ</name>
<comment type="caution">
    <text evidence="2">The sequence shown here is derived from an EMBL/GenBank/DDBJ whole genome shotgun (WGS) entry which is preliminary data.</text>
</comment>